<reference evidence="3" key="1">
    <citation type="submission" date="2021-01" db="EMBL/GenBank/DDBJ databases">
        <authorList>
            <person name="Corre E."/>
            <person name="Pelletier E."/>
            <person name="Niang G."/>
            <person name="Scheremetjew M."/>
            <person name="Finn R."/>
            <person name="Kale V."/>
            <person name="Holt S."/>
            <person name="Cochrane G."/>
            <person name="Meng A."/>
            <person name="Brown T."/>
            <person name="Cohen L."/>
        </authorList>
    </citation>
    <scope>NUCLEOTIDE SEQUENCE</scope>
    <source>
        <strain evidence="3">CCMP3105</strain>
    </source>
</reference>
<accession>A0A7S4V759</accession>
<dbReference type="AlphaFoldDB" id="A0A7S4V759"/>
<evidence type="ECO:0000313" key="3">
    <source>
        <dbReference type="EMBL" id="CAE4580620.1"/>
    </source>
</evidence>
<feature type="compositionally biased region" description="Low complexity" evidence="1">
    <location>
        <begin position="142"/>
        <end position="151"/>
    </location>
</feature>
<dbReference type="SMART" id="SM00165">
    <property type="entry name" value="UBA"/>
    <property type="match status" value="1"/>
</dbReference>
<organism evidence="3">
    <name type="scientific">Alexandrium monilatum</name>
    <dbReference type="NCBI Taxonomy" id="311494"/>
    <lineage>
        <taxon>Eukaryota</taxon>
        <taxon>Sar</taxon>
        <taxon>Alveolata</taxon>
        <taxon>Dinophyceae</taxon>
        <taxon>Gonyaulacales</taxon>
        <taxon>Pyrocystaceae</taxon>
        <taxon>Alexandrium</taxon>
    </lineage>
</organism>
<dbReference type="Gene3D" id="1.10.8.10">
    <property type="entry name" value="DNA helicase RuvA subunit, C-terminal domain"/>
    <property type="match status" value="1"/>
</dbReference>
<dbReference type="PROSITE" id="PS50030">
    <property type="entry name" value="UBA"/>
    <property type="match status" value="1"/>
</dbReference>
<feature type="region of interest" description="Disordered" evidence="1">
    <location>
        <begin position="210"/>
        <end position="293"/>
    </location>
</feature>
<dbReference type="EMBL" id="HBNR01027810">
    <property type="protein sequence ID" value="CAE4580620.1"/>
    <property type="molecule type" value="Transcribed_RNA"/>
</dbReference>
<evidence type="ECO:0000256" key="1">
    <source>
        <dbReference type="SAM" id="MobiDB-lite"/>
    </source>
</evidence>
<feature type="compositionally biased region" description="Low complexity" evidence="1">
    <location>
        <begin position="164"/>
        <end position="174"/>
    </location>
</feature>
<feature type="compositionally biased region" description="Low complexity" evidence="1">
    <location>
        <begin position="1"/>
        <end position="16"/>
    </location>
</feature>
<feature type="region of interest" description="Disordered" evidence="1">
    <location>
        <begin position="1"/>
        <end position="42"/>
    </location>
</feature>
<dbReference type="SUPFAM" id="SSF46934">
    <property type="entry name" value="UBA-like"/>
    <property type="match status" value="1"/>
</dbReference>
<proteinExistence type="predicted"/>
<feature type="compositionally biased region" description="Basic and acidic residues" evidence="1">
    <location>
        <begin position="131"/>
        <end position="141"/>
    </location>
</feature>
<gene>
    <name evidence="3" type="ORF">AMON00008_LOCUS18875</name>
</gene>
<name>A0A7S4V759_9DINO</name>
<dbReference type="CDD" id="cd14270">
    <property type="entry name" value="UBA"/>
    <property type="match status" value="1"/>
</dbReference>
<feature type="domain" description="UBA" evidence="2">
    <location>
        <begin position="39"/>
        <end position="80"/>
    </location>
</feature>
<protein>
    <recommendedName>
        <fullName evidence="2">UBA domain-containing protein</fullName>
    </recommendedName>
</protein>
<dbReference type="InterPro" id="IPR015940">
    <property type="entry name" value="UBA"/>
</dbReference>
<evidence type="ECO:0000259" key="2">
    <source>
        <dbReference type="PROSITE" id="PS50030"/>
    </source>
</evidence>
<feature type="compositionally biased region" description="Polar residues" evidence="1">
    <location>
        <begin position="17"/>
        <end position="29"/>
    </location>
</feature>
<feature type="region of interest" description="Disordered" evidence="1">
    <location>
        <begin position="83"/>
        <end position="198"/>
    </location>
</feature>
<dbReference type="InterPro" id="IPR009060">
    <property type="entry name" value="UBA-like_sf"/>
</dbReference>
<feature type="compositionally biased region" description="Basic and acidic residues" evidence="1">
    <location>
        <begin position="175"/>
        <end position="188"/>
    </location>
</feature>
<feature type="compositionally biased region" description="Low complexity" evidence="1">
    <location>
        <begin position="338"/>
        <end position="373"/>
    </location>
</feature>
<sequence>MASVFRRFTRSRSTAVPASSDQPDQQGERQANMPGDAERPDTEDLCRMLMDMGFEREQAVDALKATNGDLSDAVVALLSSGVLAEGQPEQPARGGRRASGRSNSGEQISMEELDAMLNEALKASEQEAEEEQKRREDEQRALDAALAASLDCMGPGPPRRESPVQEQSSSPQSETSREATRRCSGEKTVKRRTLNDGELCQKVLNASNRRQQLESLRPPHHRTHQIAELPPLVSARVTTHLASGKEDDTPWQHPTGTRPHLCPPGSPSRQQHQEARSSGDSRPLSSSTNAGGEAVALDDLEGWTKGSGLFGVASLRSTYPARLLPVAPPRQHASPMTSPQRRPSSDSRPNSRAARLGPSSSSPLLAAAALSIT</sequence>
<dbReference type="Pfam" id="PF00627">
    <property type="entry name" value="UBA"/>
    <property type="match status" value="1"/>
</dbReference>
<feature type="region of interest" description="Disordered" evidence="1">
    <location>
        <begin position="323"/>
        <end position="373"/>
    </location>
</feature>